<evidence type="ECO:0000313" key="2">
    <source>
        <dbReference type="Proteomes" id="UP001569200"/>
    </source>
</evidence>
<sequence length="100" mass="11500">MNQVIRLLTNQSLLFNLTSRLESKSSSEIKKIVTTMGTRFKHNNEQLASYVTLLSALEPCYFHDKIPSPINSQCEQCQNIHTINFLSRPSKTLFFTFTSK</sequence>
<name>A0ABV4LV96_VIBSP</name>
<proteinExistence type="predicted"/>
<evidence type="ECO:0000313" key="1">
    <source>
        <dbReference type="EMBL" id="MEZ8182355.1"/>
    </source>
</evidence>
<keyword evidence="2" id="KW-1185">Reference proteome</keyword>
<gene>
    <name evidence="1" type="ORF">ACED33_16840</name>
</gene>
<reference evidence="1 2" key="1">
    <citation type="submission" date="2024-06" db="EMBL/GenBank/DDBJ databases">
        <authorList>
            <person name="Steensen K."/>
            <person name="Seneca J."/>
            <person name="Bartlau N."/>
            <person name="Yu A.X."/>
            <person name="Polz M.F."/>
        </authorList>
    </citation>
    <scope>NUCLEOTIDE SEQUENCE [LARGE SCALE GENOMIC DNA]</scope>
    <source>
        <strain evidence="1 2">1F145</strain>
    </source>
</reference>
<dbReference type="Proteomes" id="UP001569200">
    <property type="component" value="Unassembled WGS sequence"/>
</dbReference>
<protein>
    <submittedName>
        <fullName evidence="1">Uncharacterized protein</fullName>
    </submittedName>
</protein>
<dbReference type="RefSeq" id="WP_371691093.1">
    <property type="nucleotide sequence ID" value="NZ_JBGONW010000071.1"/>
</dbReference>
<comment type="caution">
    <text evidence="1">The sequence shown here is derived from an EMBL/GenBank/DDBJ whole genome shotgun (WGS) entry which is preliminary data.</text>
</comment>
<organism evidence="1 2">
    <name type="scientific">Vibrio splendidus</name>
    <dbReference type="NCBI Taxonomy" id="29497"/>
    <lineage>
        <taxon>Bacteria</taxon>
        <taxon>Pseudomonadati</taxon>
        <taxon>Pseudomonadota</taxon>
        <taxon>Gammaproteobacteria</taxon>
        <taxon>Vibrionales</taxon>
        <taxon>Vibrionaceae</taxon>
        <taxon>Vibrio</taxon>
    </lineage>
</organism>
<dbReference type="EMBL" id="JBGOOW010000021">
    <property type="protein sequence ID" value="MEZ8182355.1"/>
    <property type="molecule type" value="Genomic_DNA"/>
</dbReference>
<accession>A0ABV4LV96</accession>